<protein>
    <submittedName>
        <fullName evidence="2">DHC_N1 domain-containing protein</fullName>
    </submittedName>
</protein>
<sequence>TISQFLSQAITVLSSRPQSIDEIAEANRKHTEFGKSKKEMKEMMSVIDEKNRLLRSIGGSGAEQLLATMQQWEKFELMLDSHQIMIKEQARNFIHCRCCTSLMPLSYDEPGVLLRSLRGFLMRVSDEVYKVCPPIHDGRNNLNYIILQVDVLKSNVSKNVKVLTEEAEKLFARWNQFKPKNETLNEDRTAVLNAIEFIKEKRLQFNELQASREKLL</sequence>
<proteinExistence type="predicted"/>
<organism evidence="1 2">
    <name type="scientific">Ascaris lumbricoides</name>
    <name type="common">Giant roundworm</name>
    <dbReference type="NCBI Taxonomy" id="6252"/>
    <lineage>
        <taxon>Eukaryota</taxon>
        <taxon>Metazoa</taxon>
        <taxon>Ecdysozoa</taxon>
        <taxon>Nematoda</taxon>
        <taxon>Chromadorea</taxon>
        <taxon>Rhabditida</taxon>
        <taxon>Spirurina</taxon>
        <taxon>Ascaridomorpha</taxon>
        <taxon>Ascaridoidea</taxon>
        <taxon>Ascarididae</taxon>
        <taxon>Ascaris</taxon>
    </lineage>
</organism>
<reference evidence="2" key="1">
    <citation type="submission" date="2017-02" db="UniProtKB">
        <authorList>
            <consortium name="WormBaseParasite"/>
        </authorList>
    </citation>
    <scope>IDENTIFICATION</scope>
</reference>
<dbReference type="Proteomes" id="UP000036681">
    <property type="component" value="Unplaced"/>
</dbReference>
<accession>A0A0M3HH67</accession>
<name>A0A0M3HH67_ASCLU</name>
<dbReference type="AlphaFoldDB" id="A0A0M3HH67"/>
<evidence type="ECO:0000313" key="2">
    <source>
        <dbReference type="WBParaSite" id="ALUE_0000086201-mRNA-1"/>
    </source>
</evidence>
<dbReference type="WBParaSite" id="ALUE_0000086201-mRNA-1">
    <property type="protein sequence ID" value="ALUE_0000086201-mRNA-1"/>
    <property type="gene ID" value="ALUE_0000086201"/>
</dbReference>
<evidence type="ECO:0000313" key="1">
    <source>
        <dbReference type="Proteomes" id="UP000036681"/>
    </source>
</evidence>
<keyword evidence="1" id="KW-1185">Reference proteome</keyword>